<evidence type="ECO:0000256" key="1">
    <source>
        <dbReference type="SAM" id="MobiDB-lite"/>
    </source>
</evidence>
<organism evidence="2 3">
    <name type="scientific">Streptomyces somaliensis (strain ATCC 33201 / DSM 40738 / JCM 12659 / KCTC 9044 / NCTC 11332 / NRRL B-12077 / IP 733)</name>
    <dbReference type="NCBI Taxonomy" id="1134445"/>
    <lineage>
        <taxon>Bacteria</taxon>
        <taxon>Bacillati</taxon>
        <taxon>Actinomycetota</taxon>
        <taxon>Actinomycetes</taxon>
        <taxon>Kitasatosporales</taxon>
        <taxon>Streptomycetaceae</taxon>
        <taxon>Streptomyces</taxon>
    </lineage>
</organism>
<evidence type="ECO:0000313" key="3">
    <source>
        <dbReference type="Proteomes" id="UP000570003"/>
    </source>
</evidence>
<name>A0AA44ICL3_STRE0</name>
<feature type="region of interest" description="Disordered" evidence="1">
    <location>
        <begin position="46"/>
        <end position="65"/>
    </location>
</feature>
<gene>
    <name evidence="2" type="ORF">HGA06_06325</name>
</gene>
<dbReference type="RefSeq" id="WP_168438035.1">
    <property type="nucleotide sequence ID" value="NZ_JAAXOU010000039.1"/>
</dbReference>
<proteinExistence type="predicted"/>
<keyword evidence="3" id="KW-1185">Reference proteome</keyword>
<dbReference type="AlphaFoldDB" id="A0AA44ICL3"/>
<reference evidence="2 3" key="1">
    <citation type="submission" date="2020-04" db="EMBL/GenBank/DDBJ databases">
        <title>MicrobeNet Type strains.</title>
        <authorList>
            <person name="Nicholson A.C."/>
        </authorList>
    </citation>
    <scope>NUCLEOTIDE SEQUENCE [LARGE SCALE GENOMIC DNA]</scope>
    <source>
        <strain evidence="2 3">DSM 40738</strain>
    </source>
</reference>
<comment type="caution">
    <text evidence="2">The sequence shown here is derived from an EMBL/GenBank/DDBJ whole genome shotgun (WGS) entry which is preliminary data.</text>
</comment>
<protein>
    <submittedName>
        <fullName evidence="2">Uncharacterized protein</fullName>
    </submittedName>
</protein>
<sequence length="65" mass="6944">MQDEPLTITPHAHPPVACHAPFAVVHEHGLRPQVPVREAYPAGPAEALREAPTARPVVPVREGTA</sequence>
<accession>A0AA44ICL3</accession>
<evidence type="ECO:0000313" key="2">
    <source>
        <dbReference type="EMBL" id="NKY13794.1"/>
    </source>
</evidence>
<dbReference type="Proteomes" id="UP000570003">
    <property type="component" value="Unassembled WGS sequence"/>
</dbReference>
<dbReference type="EMBL" id="JAAXOU010000039">
    <property type="protein sequence ID" value="NKY13794.1"/>
    <property type="molecule type" value="Genomic_DNA"/>
</dbReference>